<proteinExistence type="predicted"/>
<dbReference type="AlphaFoldDB" id="A0A9J6GEL7"/>
<gene>
    <name evidence="2" type="ORF">HPB48_002806</name>
</gene>
<reference evidence="2 3" key="1">
    <citation type="journal article" date="2020" name="Cell">
        <title>Large-Scale Comparative Analyses of Tick Genomes Elucidate Their Genetic Diversity and Vector Capacities.</title>
        <authorList>
            <consortium name="Tick Genome and Microbiome Consortium (TIGMIC)"/>
            <person name="Jia N."/>
            <person name="Wang J."/>
            <person name="Shi W."/>
            <person name="Du L."/>
            <person name="Sun Y."/>
            <person name="Zhan W."/>
            <person name="Jiang J.F."/>
            <person name="Wang Q."/>
            <person name="Zhang B."/>
            <person name="Ji P."/>
            <person name="Bell-Sakyi L."/>
            <person name="Cui X.M."/>
            <person name="Yuan T.T."/>
            <person name="Jiang B.G."/>
            <person name="Yang W.F."/>
            <person name="Lam T.T."/>
            <person name="Chang Q.C."/>
            <person name="Ding S.J."/>
            <person name="Wang X.J."/>
            <person name="Zhu J.G."/>
            <person name="Ruan X.D."/>
            <person name="Zhao L."/>
            <person name="Wei J.T."/>
            <person name="Ye R.Z."/>
            <person name="Que T.C."/>
            <person name="Du C.H."/>
            <person name="Zhou Y.H."/>
            <person name="Cheng J.X."/>
            <person name="Dai P.F."/>
            <person name="Guo W.B."/>
            <person name="Han X.H."/>
            <person name="Huang E.J."/>
            <person name="Li L.F."/>
            <person name="Wei W."/>
            <person name="Gao Y.C."/>
            <person name="Liu J.Z."/>
            <person name="Shao H.Z."/>
            <person name="Wang X."/>
            <person name="Wang C.C."/>
            <person name="Yang T.C."/>
            <person name="Huo Q.B."/>
            <person name="Li W."/>
            <person name="Chen H.Y."/>
            <person name="Chen S.E."/>
            <person name="Zhou L.G."/>
            <person name="Ni X.B."/>
            <person name="Tian J.H."/>
            <person name="Sheng Y."/>
            <person name="Liu T."/>
            <person name="Pan Y.S."/>
            <person name="Xia L.Y."/>
            <person name="Li J."/>
            <person name="Zhao F."/>
            <person name="Cao W.C."/>
        </authorList>
    </citation>
    <scope>NUCLEOTIDE SEQUENCE [LARGE SCALE GENOMIC DNA]</scope>
    <source>
        <strain evidence="2">HaeL-2018</strain>
    </source>
</reference>
<dbReference type="EMBL" id="JABSTR010000008">
    <property type="protein sequence ID" value="KAH9376878.1"/>
    <property type="molecule type" value="Genomic_DNA"/>
</dbReference>
<protein>
    <submittedName>
        <fullName evidence="2">Uncharacterized protein</fullName>
    </submittedName>
</protein>
<comment type="caution">
    <text evidence="2">The sequence shown here is derived from an EMBL/GenBank/DDBJ whole genome shotgun (WGS) entry which is preliminary data.</text>
</comment>
<keyword evidence="3" id="KW-1185">Reference proteome</keyword>
<organism evidence="2 3">
    <name type="scientific">Haemaphysalis longicornis</name>
    <name type="common">Bush tick</name>
    <dbReference type="NCBI Taxonomy" id="44386"/>
    <lineage>
        <taxon>Eukaryota</taxon>
        <taxon>Metazoa</taxon>
        <taxon>Ecdysozoa</taxon>
        <taxon>Arthropoda</taxon>
        <taxon>Chelicerata</taxon>
        <taxon>Arachnida</taxon>
        <taxon>Acari</taxon>
        <taxon>Parasitiformes</taxon>
        <taxon>Ixodida</taxon>
        <taxon>Ixodoidea</taxon>
        <taxon>Ixodidae</taxon>
        <taxon>Haemaphysalinae</taxon>
        <taxon>Haemaphysalis</taxon>
    </lineage>
</organism>
<dbReference type="VEuPathDB" id="VectorBase:HLOH_053615"/>
<evidence type="ECO:0000256" key="1">
    <source>
        <dbReference type="SAM" id="MobiDB-lite"/>
    </source>
</evidence>
<sequence length="257" mass="28266">MRNSVTVGKDNDPAFDKALGLSLGQQALSSPSLATEIMGFSTVKVADSPQGRPRVDPGFITSNDPSQVKDGSLPVRRRSSWQTSTRCSFCSQVLIRLKHANSPELSLLWCGGWESKIPEYLFLTVKPSLSIETSLRTERTGSRSRAPMYVSGPCKIRTRERTTIEMWPPTTPPHHARPLNYATPGAPLQRDSAVCSNWHACAHRRHAACTPTTTRAKGAVQAPRRGHHCGGFNGQTLFSPAALFKFFFFFSYDGTVS</sequence>
<accession>A0A9J6GEL7</accession>
<evidence type="ECO:0000313" key="3">
    <source>
        <dbReference type="Proteomes" id="UP000821853"/>
    </source>
</evidence>
<name>A0A9J6GEL7_HAELO</name>
<evidence type="ECO:0000313" key="2">
    <source>
        <dbReference type="EMBL" id="KAH9376878.1"/>
    </source>
</evidence>
<feature type="region of interest" description="Disordered" evidence="1">
    <location>
        <begin position="47"/>
        <end position="72"/>
    </location>
</feature>
<dbReference type="Proteomes" id="UP000821853">
    <property type="component" value="Unassembled WGS sequence"/>
</dbReference>